<reference evidence="9 10" key="1">
    <citation type="submission" date="2024-07" db="EMBL/GenBank/DDBJ databases">
        <title>Section-level genome sequencing and comparative genomics of Aspergillus sections Usti and Cavernicolus.</title>
        <authorList>
            <consortium name="Lawrence Berkeley National Laboratory"/>
            <person name="Nybo J.L."/>
            <person name="Vesth T.C."/>
            <person name="Theobald S."/>
            <person name="Frisvad J.C."/>
            <person name="Larsen T.O."/>
            <person name="Kjaerboelling I."/>
            <person name="Rothschild-Mancinelli K."/>
            <person name="Lyhne E.K."/>
            <person name="Kogle M.E."/>
            <person name="Barry K."/>
            <person name="Clum A."/>
            <person name="Na H."/>
            <person name="Ledsgaard L."/>
            <person name="Lin J."/>
            <person name="Lipzen A."/>
            <person name="Kuo A."/>
            <person name="Riley R."/>
            <person name="Mondo S."/>
            <person name="LaButti K."/>
            <person name="Haridas S."/>
            <person name="Pangalinan J."/>
            <person name="Salamov A.A."/>
            <person name="Simmons B.A."/>
            <person name="Magnuson J.K."/>
            <person name="Chen J."/>
            <person name="Drula E."/>
            <person name="Henrissat B."/>
            <person name="Wiebenga A."/>
            <person name="Lubbers R.J."/>
            <person name="Gomes A.C."/>
            <person name="Macurrencykelacurrency M.R."/>
            <person name="Stajich J."/>
            <person name="Grigoriev I.V."/>
            <person name="Mortensen U.H."/>
            <person name="De vries R.P."/>
            <person name="Baker S.E."/>
            <person name="Andersen M.R."/>
        </authorList>
    </citation>
    <scope>NUCLEOTIDE SEQUENCE [LARGE SCALE GENOMIC DNA]</scope>
    <source>
        <strain evidence="9 10">CBS 756.74</strain>
    </source>
</reference>
<comment type="similarity">
    <text evidence="2 8">Belongs to the cytochrome P450 family.</text>
</comment>
<name>A0ABR4K4G5_9EURO</name>
<dbReference type="InterPro" id="IPR017972">
    <property type="entry name" value="Cyt_P450_CS"/>
</dbReference>
<evidence type="ECO:0000313" key="9">
    <source>
        <dbReference type="EMBL" id="KAL2846043.1"/>
    </source>
</evidence>
<comment type="caution">
    <text evidence="9">The sequence shown here is derived from an EMBL/GenBank/DDBJ whole genome shotgun (WGS) entry which is preliminary data.</text>
</comment>
<dbReference type="Proteomes" id="UP001610444">
    <property type="component" value="Unassembled WGS sequence"/>
</dbReference>
<protein>
    <submittedName>
        <fullName evidence="9">Cytochrome P450</fullName>
    </submittedName>
</protein>
<dbReference type="InterPro" id="IPR050121">
    <property type="entry name" value="Cytochrome_P450_monoxygenase"/>
</dbReference>
<evidence type="ECO:0000256" key="4">
    <source>
        <dbReference type="ARBA" id="ARBA00022723"/>
    </source>
</evidence>
<dbReference type="GeneID" id="98158371"/>
<dbReference type="PROSITE" id="PS00086">
    <property type="entry name" value="CYTOCHROME_P450"/>
    <property type="match status" value="1"/>
</dbReference>
<accession>A0ABR4K4G5</accession>
<keyword evidence="4 8" id="KW-0479">Metal-binding</keyword>
<evidence type="ECO:0000256" key="1">
    <source>
        <dbReference type="ARBA" id="ARBA00001971"/>
    </source>
</evidence>
<dbReference type="CDD" id="cd11062">
    <property type="entry name" value="CYP58-like"/>
    <property type="match status" value="1"/>
</dbReference>
<keyword evidence="5 8" id="KW-0560">Oxidoreductase</keyword>
<comment type="cofactor">
    <cofactor evidence="1">
        <name>heme</name>
        <dbReference type="ChEBI" id="CHEBI:30413"/>
    </cofactor>
</comment>
<evidence type="ECO:0000256" key="5">
    <source>
        <dbReference type="ARBA" id="ARBA00023002"/>
    </source>
</evidence>
<dbReference type="Gene3D" id="1.10.630.10">
    <property type="entry name" value="Cytochrome P450"/>
    <property type="match status" value="1"/>
</dbReference>
<dbReference type="InterPro" id="IPR001128">
    <property type="entry name" value="Cyt_P450"/>
</dbReference>
<dbReference type="EMBL" id="JBFXLR010000034">
    <property type="protein sequence ID" value="KAL2846043.1"/>
    <property type="molecule type" value="Genomic_DNA"/>
</dbReference>
<gene>
    <name evidence="9" type="ORF">BJX68DRAFT_256608</name>
</gene>
<evidence type="ECO:0000313" key="10">
    <source>
        <dbReference type="Proteomes" id="UP001610444"/>
    </source>
</evidence>
<dbReference type="PRINTS" id="PR00385">
    <property type="entry name" value="P450"/>
</dbReference>
<keyword evidence="7 8" id="KW-0503">Monooxygenase</keyword>
<evidence type="ECO:0000256" key="3">
    <source>
        <dbReference type="ARBA" id="ARBA00022617"/>
    </source>
</evidence>
<dbReference type="PRINTS" id="PR00463">
    <property type="entry name" value="EP450I"/>
</dbReference>
<dbReference type="PANTHER" id="PTHR24305:SF157">
    <property type="entry name" value="N-ACETYLTRYPTOPHAN 6-HYDROXYLASE IVOC-RELATED"/>
    <property type="match status" value="1"/>
</dbReference>
<dbReference type="Pfam" id="PF00067">
    <property type="entry name" value="p450"/>
    <property type="match status" value="1"/>
</dbReference>
<dbReference type="InterPro" id="IPR002401">
    <property type="entry name" value="Cyt_P450_E_grp-I"/>
</dbReference>
<evidence type="ECO:0000256" key="8">
    <source>
        <dbReference type="RuleBase" id="RU000461"/>
    </source>
</evidence>
<proteinExistence type="inferred from homology"/>
<sequence length="538" mass="59912">MPLLSCLDLGHLPGTGKLILYITYLALGWLIARSIYRLWFHPLRRIPGPKLAAVTHLYELYFDAIKGGRYLWEIERLHEKYGPVVRINPREVHIKDSDFFHVIYGGGRRDRDPKWFINEMLPTSLVTTVSHDHHKLRRHIVSGFFSKLSVIRLDEMIRDKVRTLLRRLDQARISRTPVELHSALNALTSDIISEYMYGESLGYLDSDLASSTNTVAHGALSSIRWLHYVRGFPSVLRLLRAVPTHLLRGDQSVVGPFLRVFQLTRDKATGCLATTGSSDGHGKREKTIFSAMVAGDVPPQEKPFERLTVEPVAILVAGTDTTARTAAVALFHLAHNPAILKALRTELFKVFPVSVDNVPWSKRDVSASQLEKLPYLTAVIQESIRVTHPVILRSARVAAEPVTYQDIVIPPGTPMSQSVHFVCMDPKVFPSPESFNPERWIQAAANGVNLTKYLASFGTGHRSCLGIQYVSSPTSARSSAANLAYAELYHVIAAFACSFEWELYETGLGDVQTTRDFQLAVPESGSLAIKVVLTGTVG</sequence>
<dbReference type="InterPro" id="IPR036396">
    <property type="entry name" value="Cyt_P450_sf"/>
</dbReference>
<evidence type="ECO:0000256" key="2">
    <source>
        <dbReference type="ARBA" id="ARBA00010617"/>
    </source>
</evidence>
<evidence type="ECO:0000256" key="7">
    <source>
        <dbReference type="ARBA" id="ARBA00023033"/>
    </source>
</evidence>
<keyword evidence="6 8" id="KW-0408">Iron</keyword>
<keyword evidence="10" id="KW-1185">Reference proteome</keyword>
<dbReference type="RefSeq" id="XP_070896973.1">
    <property type="nucleotide sequence ID" value="XM_071043207.1"/>
</dbReference>
<dbReference type="SUPFAM" id="SSF48264">
    <property type="entry name" value="Cytochrome P450"/>
    <property type="match status" value="1"/>
</dbReference>
<organism evidence="9 10">
    <name type="scientific">Aspergillus pseudodeflectus</name>
    <dbReference type="NCBI Taxonomy" id="176178"/>
    <lineage>
        <taxon>Eukaryota</taxon>
        <taxon>Fungi</taxon>
        <taxon>Dikarya</taxon>
        <taxon>Ascomycota</taxon>
        <taxon>Pezizomycotina</taxon>
        <taxon>Eurotiomycetes</taxon>
        <taxon>Eurotiomycetidae</taxon>
        <taxon>Eurotiales</taxon>
        <taxon>Aspergillaceae</taxon>
        <taxon>Aspergillus</taxon>
        <taxon>Aspergillus subgen. Nidulantes</taxon>
    </lineage>
</organism>
<keyword evidence="3 8" id="KW-0349">Heme</keyword>
<dbReference type="PANTHER" id="PTHR24305">
    <property type="entry name" value="CYTOCHROME P450"/>
    <property type="match status" value="1"/>
</dbReference>
<evidence type="ECO:0000256" key="6">
    <source>
        <dbReference type="ARBA" id="ARBA00023004"/>
    </source>
</evidence>